<name>A0A939LWW3_9MICO</name>
<keyword evidence="2" id="KW-1185">Reference proteome</keyword>
<evidence type="ECO:0000313" key="2">
    <source>
        <dbReference type="Proteomes" id="UP000664398"/>
    </source>
</evidence>
<dbReference type="PIRSF" id="PIRSF028754">
    <property type="entry name" value="UCP028754"/>
    <property type="match status" value="1"/>
</dbReference>
<dbReference type="SUPFAM" id="SSF159659">
    <property type="entry name" value="Cgl1923-like"/>
    <property type="match status" value="1"/>
</dbReference>
<dbReference type="InterPro" id="IPR019151">
    <property type="entry name" value="Proteasome_assmbl_chaperone_2"/>
</dbReference>
<sequence>MSDTPARSSRPRVLIMAFQGWSDAGDATTEVLQHLAGLTDAEVLHVIAAEGYVDFQVHRPKLLFDAEGKRVLEWPDTRLYGIVQRPGEEPDPDAETVRLLDGSPVTDLFLLAGVEPARDWQTFADEIVEVIDAWSIDSVIILGSMFSDAPHSRPIVTSVSTESAALRAETGAVRSSYEGPVGIATVIDLALADAGIETISLWAQVPHYVHSTPSPKATLALLDKLEELLDIVIPRGELLAQANEWEANINRIAAADEDMSRYIRSLEESRDEALAAETTGDAIALEFEKFLEGGRAENAEPPSDEEE</sequence>
<comment type="caution">
    <text evidence="1">The sequence shown here is derived from an EMBL/GenBank/DDBJ whole genome shotgun (WGS) entry which is preliminary data.</text>
</comment>
<accession>A0A939LWW3</accession>
<dbReference type="Proteomes" id="UP000664398">
    <property type="component" value="Unassembled WGS sequence"/>
</dbReference>
<dbReference type="Pfam" id="PF09754">
    <property type="entry name" value="PAC2"/>
    <property type="match status" value="1"/>
</dbReference>
<dbReference type="RefSeq" id="WP_208046732.1">
    <property type="nucleotide sequence ID" value="NZ_JAGDYL010000027.1"/>
</dbReference>
<proteinExistence type="predicted"/>
<protein>
    <submittedName>
        <fullName evidence="1">PAC2 family protein</fullName>
    </submittedName>
</protein>
<evidence type="ECO:0000313" key="1">
    <source>
        <dbReference type="EMBL" id="MBO1806269.1"/>
    </source>
</evidence>
<dbReference type="AlphaFoldDB" id="A0A939LWW3"/>
<reference evidence="1" key="1">
    <citation type="submission" date="2021-03" db="EMBL/GenBank/DDBJ databases">
        <title>Leucobacter chromiisoli sp. nov., isolated from chromium-containing soil of chemical plant.</title>
        <authorList>
            <person name="Xu Z."/>
        </authorList>
    </citation>
    <scope>NUCLEOTIDE SEQUENCE</scope>
    <source>
        <strain evidence="1">A2</strain>
    </source>
</reference>
<dbReference type="Gene3D" id="3.40.50.10900">
    <property type="entry name" value="PAC-like subunit"/>
    <property type="match status" value="1"/>
</dbReference>
<gene>
    <name evidence="1" type="ORF">J4H91_13225</name>
</gene>
<dbReference type="InterPro" id="IPR008492">
    <property type="entry name" value="Rv2714-like"/>
</dbReference>
<dbReference type="InterPro" id="IPR038389">
    <property type="entry name" value="PSMG2_sf"/>
</dbReference>
<organism evidence="1 2">
    <name type="scientific">Leucobacter ruminantium</name>
    <dbReference type="NCBI Taxonomy" id="1289170"/>
    <lineage>
        <taxon>Bacteria</taxon>
        <taxon>Bacillati</taxon>
        <taxon>Actinomycetota</taxon>
        <taxon>Actinomycetes</taxon>
        <taxon>Micrococcales</taxon>
        <taxon>Microbacteriaceae</taxon>
        <taxon>Leucobacter</taxon>
    </lineage>
</organism>
<dbReference type="EMBL" id="JAGDYL010000027">
    <property type="protein sequence ID" value="MBO1806269.1"/>
    <property type="molecule type" value="Genomic_DNA"/>
</dbReference>